<gene>
    <name evidence="1" type="ORF">C5S46_05900</name>
</gene>
<dbReference type="Proteomes" id="UP000315423">
    <property type="component" value="Unassembled WGS sequence"/>
</dbReference>
<comment type="caution">
    <text evidence="1">The sequence shown here is derived from an EMBL/GenBank/DDBJ whole genome shotgun (WGS) entry which is preliminary data.</text>
</comment>
<evidence type="ECO:0000313" key="2">
    <source>
        <dbReference type="Proteomes" id="UP000315423"/>
    </source>
</evidence>
<accession>A0AC61S9P6</accession>
<evidence type="ECO:0000313" key="1">
    <source>
        <dbReference type="EMBL" id="TKY91428.1"/>
    </source>
</evidence>
<feature type="non-terminal residue" evidence="1">
    <location>
        <position position="200"/>
    </location>
</feature>
<organism evidence="1 2">
    <name type="scientific">Candidatus Methanomarinus sp</name>
    <dbReference type="NCBI Taxonomy" id="3386244"/>
    <lineage>
        <taxon>Archaea</taxon>
        <taxon>Methanobacteriati</taxon>
        <taxon>Methanobacteriota</taxon>
        <taxon>Stenosarchaea group</taxon>
        <taxon>Methanomicrobia</taxon>
        <taxon>Methanosarcinales</taxon>
        <taxon>ANME-2 cluster</taxon>
        <taxon>Candidatus Methanocomedenaceae</taxon>
        <taxon>Candidatus Methanomarinus</taxon>
    </lineage>
</organism>
<proteinExistence type="predicted"/>
<name>A0AC61S9P6_9EURY</name>
<sequence length="200" mass="22654">MQVKDIMVEPITIDKSEKLSYALDMMEKHETRRLLVMHNNKIQGIITMRSITRELGTRKKSNLPASAMHVITATTDNYNKVLPDMSINDGIVLMNRNDGILLVMENDSVTGWVTPQEIIKHSTINDFFAGEAMWSPITIGPGERVIHARRIMLDNDISRLLVLENDSLVGIITENDIARSLRAFRDIVTGSKQDNRIKNL</sequence>
<protein>
    <submittedName>
        <fullName evidence="1">CBS domain-containing protein</fullName>
    </submittedName>
</protein>
<dbReference type="EMBL" id="QYBA01000197">
    <property type="protein sequence ID" value="TKY91428.1"/>
    <property type="molecule type" value="Genomic_DNA"/>
</dbReference>
<reference evidence="1" key="1">
    <citation type="submission" date="2018-09" db="EMBL/GenBank/DDBJ databases">
        <title>A genomic encyclopedia of anaerobic methanotrophic archaea.</title>
        <authorList>
            <person name="Skennerton C.T."/>
            <person name="Chadwick G.L."/>
            <person name="Laso-Perez R."/>
            <person name="Leu A.O."/>
            <person name="Speth D.R."/>
            <person name="Yu H."/>
            <person name="Morgan-Lang C."/>
            <person name="Hatzenpichler R."/>
            <person name="Goudeau D."/>
            <person name="Malmstrom R."/>
            <person name="Woyke T."/>
            <person name="Hallam S."/>
            <person name="Tyson G.W."/>
            <person name="Wegener G."/>
            <person name="Boetius A."/>
            <person name="Orphan V.J."/>
        </authorList>
    </citation>
    <scope>NUCLEOTIDE SEQUENCE</scope>
    <source>
        <strain evidence="1">CONS3730D10UFb2</strain>
    </source>
</reference>